<dbReference type="Proteomes" id="UP000799538">
    <property type="component" value="Unassembled WGS sequence"/>
</dbReference>
<evidence type="ECO:0000313" key="3">
    <source>
        <dbReference type="Proteomes" id="UP000799538"/>
    </source>
</evidence>
<keyword evidence="1" id="KW-0732">Signal</keyword>
<proteinExistence type="predicted"/>
<feature type="chain" id="PRO_5025552425" evidence="1">
    <location>
        <begin position="32"/>
        <end position="55"/>
    </location>
</feature>
<protein>
    <submittedName>
        <fullName evidence="2">Uncharacterized protein</fullName>
    </submittedName>
</protein>
<name>A0A6A6G2C3_9PEZI</name>
<evidence type="ECO:0000313" key="2">
    <source>
        <dbReference type="EMBL" id="KAF2219580.1"/>
    </source>
</evidence>
<accession>A0A6A6G2C3</accession>
<organism evidence="2 3">
    <name type="scientific">Elsinoe ampelina</name>
    <dbReference type="NCBI Taxonomy" id="302913"/>
    <lineage>
        <taxon>Eukaryota</taxon>
        <taxon>Fungi</taxon>
        <taxon>Dikarya</taxon>
        <taxon>Ascomycota</taxon>
        <taxon>Pezizomycotina</taxon>
        <taxon>Dothideomycetes</taxon>
        <taxon>Dothideomycetidae</taxon>
        <taxon>Myriangiales</taxon>
        <taxon>Elsinoaceae</taxon>
        <taxon>Elsinoe</taxon>
    </lineage>
</organism>
<reference evidence="3" key="1">
    <citation type="journal article" date="2020" name="Stud. Mycol.">
        <title>101 Dothideomycetes genomes: A test case for predicting lifestyles and emergence of pathogens.</title>
        <authorList>
            <person name="Haridas S."/>
            <person name="Albert R."/>
            <person name="Binder M."/>
            <person name="Bloem J."/>
            <person name="LaButti K."/>
            <person name="Salamov A."/>
            <person name="Andreopoulos B."/>
            <person name="Baker S."/>
            <person name="Barry K."/>
            <person name="Bills G."/>
            <person name="Bluhm B."/>
            <person name="Cannon C."/>
            <person name="Castanera R."/>
            <person name="Culley D."/>
            <person name="Daum C."/>
            <person name="Ezra D."/>
            <person name="Gonzalez J."/>
            <person name="Henrissat B."/>
            <person name="Kuo A."/>
            <person name="Liang C."/>
            <person name="Lipzen A."/>
            <person name="Lutzoni F."/>
            <person name="Magnuson J."/>
            <person name="Mondo S."/>
            <person name="Nolan M."/>
            <person name="Ohm R."/>
            <person name="Pangilinan J."/>
            <person name="Park H.-J."/>
            <person name="Ramirez L."/>
            <person name="Alfaro M."/>
            <person name="Sun H."/>
            <person name="Tritt A."/>
            <person name="Yoshinaga Y."/>
            <person name="Zwiers L.-H."/>
            <person name="Turgeon B."/>
            <person name="Goodwin S."/>
            <person name="Spatafora J."/>
            <person name="Crous P."/>
            <person name="Grigoriev I."/>
        </authorList>
    </citation>
    <scope>NUCLEOTIDE SEQUENCE [LARGE SCALE GENOMIC DNA]</scope>
    <source>
        <strain evidence="3">CECT 20119</strain>
    </source>
</reference>
<sequence>MSLMTACRQAAFLHASLFLPVMSCIAGACRGVASGRRFCLFLPVFSSLGLPYLYR</sequence>
<dbReference type="AlphaFoldDB" id="A0A6A6G2C3"/>
<evidence type="ECO:0000256" key="1">
    <source>
        <dbReference type="SAM" id="SignalP"/>
    </source>
</evidence>
<dbReference type="EMBL" id="ML992516">
    <property type="protein sequence ID" value="KAF2219580.1"/>
    <property type="molecule type" value="Genomic_DNA"/>
</dbReference>
<keyword evidence="3" id="KW-1185">Reference proteome</keyword>
<gene>
    <name evidence="2" type="ORF">BDZ85DRAFT_268670</name>
</gene>
<feature type="signal peptide" evidence="1">
    <location>
        <begin position="1"/>
        <end position="31"/>
    </location>
</feature>